<name>C5FJ97_ARTOC</name>
<dbReference type="GO" id="GO:0000140">
    <property type="term" value="F:acylglycerone-phosphate reductase (NADP+) activity"/>
    <property type="evidence" value="ECO:0007669"/>
    <property type="project" value="TreeGrafter"/>
</dbReference>
<evidence type="ECO:0000256" key="5">
    <source>
        <dbReference type="SAM" id="Phobius"/>
    </source>
</evidence>
<dbReference type="GeneID" id="9226477"/>
<dbReference type="PANTHER" id="PTHR44169">
    <property type="entry name" value="NADPH-DEPENDENT 1-ACYLDIHYDROXYACETONE PHOSPHATE REDUCTASE"/>
    <property type="match status" value="1"/>
</dbReference>
<protein>
    <submittedName>
        <fullName evidence="6">Oxidoreductase</fullName>
    </submittedName>
</protein>
<organism evidence="6 7">
    <name type="scientific">Arthroderma otae (strain ATCC MYA-4605 / CBS 113480)</name>
    <name type="common">Microsporum canis</name>
    <dbReference type="NCBI Taxonomy" id="554155"/>
    <lineage>
        <taxon>Eukaryota</taxon>
        <taxon>Fungi</taxon>
        <taxon>Dikarya</taxon>
        <taxon>Ascomycota</taxon>
        <taxon>Pezizomycotina</taxon>
        <taxon>Eurotiomycetes</taxon>
        <taxon>Eurotiomycetidae</taxon>
        <taxon>Onygenales</taxon>
        <taxon>Arthrodermataceae</taxon>
        <taxon>Microsporum</taxon>
    </lineage>
</organism>
<accession>C5FJ97</accession>
<evidence type="ECO:0000256" key="3">
    <source>
        <dbReference type="ARBA" id="ARBA00023002"/>
    </source>
</evidence>
<dbReference type="OMA" id="CRVFASD"/>
<keyword evidence="2" id="KW-0521">NADP</keyword>
<dbReference type="EMBL" id="DS995702">
    <property type="protein sequence ID" value="EEQ29518.1"/>
    <property type="molecule type" value="Genomic_DNA"/>
</dbReference>
<sequence>MALPDNRKSVLITGCSPGGIGHSLALEFQRNGLRVFATARSRESLVDLEEKGIETMSLVVDDEKSVLACLGELKSILGDGKGLDILVNNAGRNYTVPALDVDMDEVRLTFEANIIGVIHMCKVFTPLIIEAKGTIVQIGSVAGIIPYVFGSVYNATKGALHSYSDTLRVELEPFGVNVVTIITGGVESRIARTPRTLAPDSLYQPIRSEYDRRVKHSQDKATPNEVYARRVATQVLYGPAPWRWLWPWKVNPRKWVWAGSKVISIYLLSGAWLWVGVFNYALGRMFNLGKLKNVDIRKTK</sequence>
<evidence type="ECO:0000256" key="2">
    <source>
        <dbReference type="ARBA" id="ARBA00022857"/>
    </source>
</evidence>
<dbReference type="VEuPathDB" id="FungiDB:MCYG_02337"/>
<dbReference type="GO" id="GO:0006654">
    <property type="term" value="P:phosphatidic acid biosynthetic process"/>
    <property type="evidence" value="ECO:0007669"/>
    <property type="project" value="TreeGrafter"/>
</dbReference>
<keyword evidence="5" id="KW-0812">Transmembrane</keyword>
<evidence type="ECO:0000256" key="4">
    <source>
        <dbReference type="RuleBase" id="RU000363"/>
    </source>
</evidence>
<dbReference type="AlphaFoldDB" id="C5FJ97"/>
<keyword evidence="3" id="KW-0560">Oxidoreductase</keyword>
<dbReference type="Pfam" id="PF00106">
    <property type="entry name" value="adh_short"/>
    <property type="match status" value="1"/>
</dbReference>
<dbReference type="RefSeq" id="XP_002849403.1">
    <property type="nucleotide sequence ID" value="XM_002849357.1"/>
</dbReference>
<gene>
    <name evidence="6" type="ORF">MCYG_02337</name>
</gene>
<dbReference type="GO" id="GO:0019433">
    <property type="term" value="P:triglyceride catabolic process"/>
    <property type="evidence" value="ECO:0007669"/>
    <property type="project" value="TreeGrafter"/>
</dbReference>
<dbReference type="InterPro" id="IPR036291">
    <property type="entry name" value="NAD(P)-bd_dom_sf"/>
</dbReference>
<keyword evidence="5" id="KW-0472">Membrane</keyword>
<keyword evidence="7" id="KW-1185">Reference proteome</keyword>
<dbReference type="Proteomes" id="UP000002035">
    <property type="component" value="Unassembled WGS sequence"/>
</dbReference>
<dbReference type="OrthoDB" id="2102561at2759"/>
<proteinExistence type="inferred from homology"/>
<dbReference type="Gene3D" id="3.40.50.720">
    <property type="entry name" value="NAD(P)-binding Rossmann-like Domain"/>
    <property type="match status" value="1"/>
</dbReference>
<dbReference type="InterPro" id="IPR002347">
    <property type="entry name" value="SDR_fam"/>
</dbReference>
<dbReference type="PRINTS" id="PR00081">
    <property type="entry name" value="GDHRDH"/>
</dbReference>
<dbReference type="HOGENOM" id="CLU_010194_2_9_1"/>
<dbReference type="eggNOG" id="KOG1209">
    <property type="taxonomic scope" value="Eukaryota"/>
</dbReference>
<dbReference type="PANTHER" id="PTHR44169:SF15">
    <property type="entry name" value="CHAIN DEHYDROGENASE_REDUCTASE (AYR1), PUTATIVE (AFU_ORTHOLOGUE AFUA_4G04530)-RELATED"/>
    <property type="match status" value="1"/>
</dbReference>
<dbReference type="GO" id="GO:0005811">
    <property type="term" value="C:lipid droplet"/>
    <property type="evidence" value="ECO:0007669"/>
    <property type="project" value="TreeGrafter"/>
</dbReference>
<dbReference type="FunFam" id="3.40.50.720:FF:000261">
    <property type="entry name" value="NADPH-dependent 1-acyldihydroxyacetone phosphate reductase"/>
    <property type="match status" value="1"/>
</dbReference>
<evidence type="ECO:0000256" key="1">
    <source>
        <dbReference type="ARBA" id="ARBA00006484"/>
    </source>
</evidence>
<comment type="similarity">
    <text evidence="1 4">Belongs to the short-chain dehydrogenases/reductases (SDR) family.</text>
</comment>
<reference evidence="7" key="1">
    <citation type="journal article" date="2012" name="MBio">
        <title>Comparative genome analysis of Trichophyton rubrum and related dermatophytes reveals candidate genes involved in infection.</title>
        <authorList>
            <person name="Martinez D.A."/>
            <person name="Oliver B.G."/>
            <person name="Graeser Y."/>
            <person name="Goldberg J.M."/>
            <person name="Li W."/>
            <person name="Martinez-Rossi N.M."/>
            <person name="Monod M."/>
            <person name="Shelest E."/>
            <person name="Barton R.C."/>
            <person name="Birch E."/>
            <person name="Brakhage A.A."/>
            <person name="Chen Z."/>
            <person name="Gurr S.J."/>
            <person name="Heiman D."/>
            <person name="Heitman J."/>
            <person name="Kosti I."/>
            <person name="Rossi A."/>
            <person name="Saif S."/>
            <person name="Samalova M."/>
            <person name="Saunders C.W."/>
            <person name="Shea T."/>
            <person name="Summerbell R.C."/>
            <person name="Xu J."/>
            <person name="Young S."/>
            <person name="Zeng Q."/>
            <person name="Birren B.W."/>
            <person name="Cuomo C.A."/>
            <person name="White T.C."/>
        </authorList>
    </citation>
    <scope>NUCLEOTIDE SEQUENCE [LARGE SCALE GENOMIC DNA]</scope>
    <source>
        <strain evidence="7">ATCC MYA-4605 / CBS 113480</strain>
    </source>
</reference>
<evidence type="ECO:0000313" key="6">
    <source>
        <dbReference type="EMBL" id="EEQ29518.1"/>
    </source>
</evidence>
<evidence type="ECO:0000313" key="7">
    <source>
        <dbReference type="Proteomes" id="UP000002035"/>
    </source>
</evidence>
<dbReference type="GO" id="GO:0005783">
    <property type="term" value="C:endoplasmic reticulum"/>
    <property type="evidence" value="ECO:0007669"/>
    <property type="project" value="TreeGrafter"/>
</dbReference>
<dbReference type="STRING" id="554155.C5FJ97"/>
<dbReference type="InterPro" id="IPR020904">
    <property type="entry name" value="Sc_DH/Rdtase_CS"/>
</dbReference>
<dbReference type="PROSITE" id="PS00061">
    <property type="entry name" value="ADH_SHORT"/>
    <property type="match status" value="1"/>
</dbReference>
<dbReference type="SUPFAM" id="SSF51735">
    <property type="entry name" value="NAD(P)-binding Rossmann-fold domains"/>
    <property type="match status" value="1"/>
</dbReference>
<dbReference type="GO" id="GO:0004806">
    <property type="term" value="F:triacylglycerol lipase activity"/>
    <property type="evidence" value="ECO:0007669"/>
    <property type="project" value="TreeGrafter"/>
</dbReference>
<feature type="transmembrane region" description="Helical" evidence="5">
    <location>
        <begin position="263"/>
        <end position="282"/>
    </location>
</feature>
<dbReference type="PRINTS" id="PR00080">
    <property type="entry name" value="SDRFAMILY"/>
</dbReference>
<dbReference type="CDD" id="cd05374">
    <property type="entry name" value="17beta-HSD-like_SDR_c"/>
    <property type="match status" value="1"/>
</dbReference>
<keyword evidence="5" id="KW-1133">Transmembrane helix</keyword>